<dbReference type="AlphaFoldDB" id="A0AAV7WB43"/>
<evidence type="ECO:0000313" key="2">
    <source>
        <dbReference type="Proteomes" id="UP001066276"/>
    </source>
</evidence>
<protein>
    <submittedName>
        <fullName evidence="1">Uncharacterized protein</fullName>
    </submittedName>
</protein>
<organism evidence="1 2">
    <name type="scientific">Pleurodeles waltl</name>
    <name type="common">Iberian ribbed newt</name>
    <dbReference type="NCBI Taxonomy" id="8319"/>
    <lineage>
        <taxon>Eukaryota</taxon>
        <taxon>Metazoa</taxon>
        <taxon>Chordata</taxon>
        <taxon>Craniata</taxon>
        <taxon>Vertebrata</taxon>
        <taxon>Euteleostomi</taxon>
        <taxon>Amphibia</taxon>
        <taxon>Batrachia</taxon>
        <taxon>Caudata</taxon>
        <taxon>Salamandroidea</taxon>
        <taxon>Salamandridae</taxon>
        <taxon>Pleurodelinae</taxon>
        <taxon>Pleurodeles</taxon>
    </lineage>
</organism>
<proteinExistence type="predicted"/>
<keyword evidence="2" id="KW-1185">Reference proteome</keyword>
<evidence type="ECO:0000313" key="1">
    <source>
        <dbReference type="EMBL" id="KAJ1209319.1"/>
    </source>
</evidence>
<comment type="caution">
    <text evidence="1">The sequence shown here is derived from an EMBL/GenBank/DDBJ whole genome shotgun (WGS) entry which is preliminary data.</text>
</comment>
<accession>A0AAV7WB43</accession>
<reference evidence="1" key="1">
    <citation type="journal article" date="2022" name="bioRxiv">
        <title>Sequencing and chromosome-scale assembly of the giantPleurodeles waltlgenome.</title>
        <authorList>
            <person name="Brown T."/>
            <person name="Elewa A."/>
            <person name="Iarovenko S."/>
            <person name="Subramanian E."/>
            <person name="Araus A.J."/>
            <person name="Petzold A."/>
            <person name="Susuki M."/>
            <person name="Suzuki K.-i.T."/>
            <person name="Hayashi T."/>
            <person name="Toyoda A."/>
            <person name="Oliveira C."/>
            <person name="Osipova E."/>
            <person name="Leigh N.D."/>
            <person name="Simon A."/>
            <person name="Yun M.H."/>
        </authorList>
    </citation>
    <scope>NUCLEOTIDE SEQUENCE</scope>
    <source>
        <strain evidence="1">20211129_DDA</strain>
        <tissue evidence="1">Liver</tissue>
    </source>
</reference>
<gene>
    <name evidence="1" type="ORF">NDU88_004697</name>
</gene>
<sequence length="132" mass="13552">MSGTVFTSAAHVVSESSAGAISIKALVLAAQGGGQWRSVPYREDSTSIAAPGSARCQCEKGGCGEQSLVQRRLLLPGAPRRVLKSVVPSNRGLQVRCPLAGGAAGIAALERADLASALRPEVRRTGSQAISR</sequence>
<dbReference type="Proteomes" id="UP001066276">
    <property type="component" value="Chromosome 1_2"/>
</dbReference>
<dbReference type="EMBL" id="JANPWB010000002">
    <property type="protein sequence ID" value="KAJ1209319.1"/>
    <property type="molecule type" value="Genomic_DNA"/>
</dbReference>
<name>A0AAV7WB43_PLEWA</name>